<dbReference type="FunCoup" id="Q54FJ4">
    <property type="interactions" value="5"/>
</dbReference>
<dbReference type="InterPro" id="IPR025533">
    <property type="entry name" value="DUF4419"/>
</dbReference>
<dbReference type="VEuPathDB" id="AmoebaDB:DDB_G0290807"/>
<dbReference type="PANTHER" id="PTHR31252">
    <property type="entry name" value="DUF4419 DOMAIN-CONTAINING PROTEIN"/>
    <property type="match status" value="1"/>
</dbReference>
<gene>
    <name evidence="1" type="ORF">DDB_G0290807</name>
</gene>
<comment type="caution">
    <text evidence="1">The sequence shown here is derived from an EMBL/GenBank/DDBJ whole genome shotgun (WGS) entry which is preliminary data.</text>
</comment>
<dbReference type="PaxDb" id="44689-DDB0189097"/>
<keyword evidence="2" id="KW-1185">Reference proteome</keyword>
<dbReference type="AlphaFoldDB" id="Q54FJ4"/>
<sequence length="125" mass="14193">MVKLKNVIDKFIDSANGNPDTTWWNQIVDYKSQSGGSVLTGWLATFCVFDNDGKYNDDRYIMSYKGNQKEDFPRPRVNIDTIANGFVSCPVLLKDLNHEYDSTIYSGHFGSKLLDNNSKLIQSLD</sequence>
<dbReference type="RefSeq" id="XP_635546.1">
    <property type="nucleotide sequence ID" value="XM_630454.1"/>
</dbReference>
<protein>
    <submittedName>
        <fullName evidence="1">Uncharacterized protein</fullName>
    </submittedName>
</protein>
<reference evidence="1 2" key="1">
    <citation type="journal article" date="2005" name="Nature">
        <title>The genome of the social amoeba Dictyostelium discoideum.</title>
        <authorList>
            <consortium name="The Dictyostelium discoideum Sequencing Consortium"/>
            <person name="Eichinger L."/>
            <person name="Pachebat J.A."/>
            <person name="Glockner G."/>
            <person name="Rajandream M.A."/>
            <person name="Sucgang R."/>
            <person name="Berriman M."/>
            <person name="Song J."/>
            <person name="Olsen R."/>
            <person name="Szafranski K."/>
            <person name="Xu Q."/>
            <person name="Tunggal B."/>
            <person name="Kummerfeld S."/>
            <person name="Madera M."/>
            <person name="Konfortov B.A."/>
            <person name="Rivero F."/>
            <person name="Bankier A.T."/>
            <person name="Lehmann R."/>
            <person name="Hamlin N."/>
            <person name="Davies R."/>
            <person name="Gaudet P."/>
            <person name="Fey P."/>
            <person name="Pilcher K."/>
            <person name="Chen G."/>
            <person name="Saunders D."/>
            <person name="Sodergren E."/>
            <person name="Davis P."/>
            <person name="Kerhornou A."/>
            <person name="Nie X."/>
            <person name="Hall N."/>
            <person name="Anjard C."/>
            <person name="Hemphill L."/>
            <person name="Bason N."/>
            <person name="Farbrother P."/>
            <person name="Desany B."/>
            <person name="Just E."/>
            <person name="Morio T."/>
            <person name="Rost R."/>
            <person name="Churcher C."/>
            <person name="Cooper J."/>
            <person name="Haydock S."/>
            <person name="van Driessche N."/>
            <person name="Cronin A."/>
            <person name="Goodhead I."/>
            <person name="Muzny D."/>
            <person name="Mourier T."/>
            <person name="Pain A."/>
            <person name="Lu M."/>
            <person name="Harper D."/>
            <person name="Lindsay R."/>
            <person name="Hauser H."/>
            <person name="James K."/>
            <person name="Quiles M."/>
            <person name="Madan Babu M."/>
            <person name="Saito T."/>
            <person name="Buchrieser C."/>
            <person name="Wardroper A."/>
            <person name="Felder M."/>
            <person name="Thangavelu M."/>
            <person name="Johnson D."/>
            <person name="Knights A."/>
            <person name="Loulseged H."/>
            <person name="Mungall K."/>
            <person name="Oliver K."/>
            <person name="Price C."/>
            <person name="Quail M.A."/>
            <person name="Urushihara H."/>
            <person name="Hernandez J."/>
            <person name="Rabbinowitsch E."/>
            <person name="Steffen D."/>
            <person name="Sanders M."/>
            <person name="Ma J."/>
            <person name="Kohara Y."/>
            <person name="Sharp S."/>
            <person name="Simmonds M."/>
            <person name="Spiegler S."/>
            <person name="Tivey A."/>
            <person name="Sugano S."/>
            <person name="White B."/>
            <person name="Walker D."/>
            <person name="Woodward J."/>
            <person name="Winckler T."/>
            <person name="Tanaka Y."/>
            <person name="Shaulsky G."/>
            <person name="Schleicher M."/>
            <person name="Weinstock G."/>
            <person name="Rosenthal A."/>
            <person name="Cox E.C."/>
            <person name="Chisholm R.L."/>
            <person name="Gibbs R."/>
            <person name="Loomis W.F."/>
            <person name="Platzer M."/>
            <person name="Kay R.R."/>
            <person name="Williams J."/>
            <person name="Dear P.H."/>
            <person name="Noegel A.A."/>
            <person name="Barrell B."/>
            <person name="Kuspa A."/>
        </authorList>
    </citation>
    <scope>NUCLEOTIDE SEQUENCE [LARGE SCALE GENOMIC DNA]</scope>
    <source>
        <strain evidence="1 2">AX4</strain>
    </source>
</reference>
<proteinExistence type="predicted"/>
<dbReference type="Proteomes" id="UP000002195">
    <property type="component" value="Unassembled WGS sequence"/>
</dbReference>
<name>Q54FJ4_DICDI</name>
<dbReference type="Pfam" id="PF14388">
    <property type="entry name" value="DUF4419"/>
    <property type="match status" value="1"/>
</dbReference>
<dbReference type="EMBL" id="AAFI02000171">
    <property type="protein sequence ID" value="EAL62037.1"/>
    <property type="molecule type" value="Genomic_DNA"/>
</dbReference>
<organism evidence="1 2">
    <name type="scientific">Dictyostelium discoideum</name>
    <name type="common">Social amoeba</name>
    <dbReference type="NCBI Taxonomy" id="44689"/>
    <lineage>
        <taxon>Eukaryota</taxon>
        <taxon>Amoebozoa</taxon>
        <taxon>Evosea</taxon>
        <taxon>Eumycetozoa</taxon>
        <taxon>Dictyostelia</taxon>
        <taxon>Dictyosteliales</taxon>
        <taxon>Dictyosteliaceae</taxon>
        <taxon>Dictyostelium</taxon>
    </lineage>
</organism>
<dbReference type="KEGG" id="ddi:DDB_G0290807"/>
<dbReference type="InParanoid" id="Q54FJ4"/>
<evidence type="ECO:0000313" key="1">
    <source>
        <dbReference type="EMBL" id="EAL62037.1"/>
    </source>
</evidence>
<dbReference type="HOGENOM" id="CLU_2065892_0_0_1"/>
<dbReference type="PANTHER" id="PTHR31252:SF4">
    <property type="entry name" value="DUF4419 DOMAIN-CONTAINING PROTEIN"/>
    <property type="match status" value="1"/>
</dbReference>
<accession>Q54FJ4</accession>
<evidence type="ECO:0000313" key="2">
    <source>
        <dbReference type="Proteomes" id="UP000002195"/>
    </source>
</evidence>
<dbReference type="GeneID" id="8627844"/>